<evidence type="ECO:0000313" key="6">
    <source>
        <dbReference type="EMBL" id="KKL27060.1"/>
    </source>
</evidence>
<dbReference type="EC" id="2.7.2.3" evidence="1"/>
<gene>
    <name evidence="6" type="ORF">LCGC14_2388970</name>
</gene>
<organism evidence="6">
    <name type="scientific">marine sediment metagenome</name>
    <dbReference type="NCBI Taxonomy" id="412755"/>
    <lineage>
        <taxon>unclassified sequences</taxon>
        <taxon>metagenomes</taxon>
        <taxon>ecological metagenomes</taxon>
    </lineage>
</organism>
<proteinExistence type="predicted"/>
<dbReference type="SUPFAM" id="SSF53748">
    <property type="entry name" value="Phosphoglycerate kinase"/>
    <property type="match status" value="1"/>
</dbReference>
<dbReference type="AlphaFoldDB" id="A0A0F9BYP7"/>
<dbReference type="Gene3D" id="3.40.50.1260">
    <property type="entry name" value="Phosphoglycerate kinase, N-terminal domain"/>
    <property type="match status" value="1"/>
</dbReference>
<dbReference type="GO" id="GO:0004618">
    <property type="term" value="F:phosphoglycerate kinase activity"/>
    <property type="evidence" value="ECO:0007669"/>
    <property type="project" value="UniProtKB-EC"/>
</dbReference>
<protein>
    <recommendedName>
        <fullName evidence="1">phosphoglycerate kinase</fullName>
        <ecNumber evidence="1">2.7.2.3</ecNumber>
    </recommendedName>
</protein>
<evidence type="ECO:0000256" key="3">
    <source>
        <dbReference type="ARBA" id="ARBA00022741"/>
    </source>
</evidence>
<dbReference type="InterPro" id="IPR015911">
    <property type="entry name" value="Phosphoglycerate_kinase_CS"/>
</dbReference>
<keyword evidence="3" id="KW-0547">Nucleotide-binding</keyword>
<comment type="caution">
    <text evidence="6">The sequence shown here is derived from an EMBL/GenBank/DDBJ whole genome shotgun (WGS) entry which is preliminary data.</text>
</comment>
<dbReference type="PROSITE" id="PS00111">
    <property type="entry name" value="PGLYCERATE_KINASE"/>
    <property type="match status" value="1"/>
</dbReference>
<evidence type="ECO:0000256" key="1">
    <source>
        <dbReference type="ARBA" id="ARBA00013061"/>
    </source>
</evidence>
<dbReference type="InterPro" id="IPR036043">
    <property type="entry name" value="Phosphoglycerate_kinase_sf"/>
</dbReference>
<dbReference type="GO" id="GO:0006096">
    <property type="term" value="P:glycolytic process"/>
    <property type="evidence" value="ECO:0007669"/>
    <property type="project" value="InterPro"/>
</dbReference>
<keyword evidence="2" id="KW-0808">Transferase</keyword>
<evidence type="ECO:0000256" key="5">
    <source>
        <dbReference type="ARBA" id="ARBA00022840"/>
    </source>
</evidence>
<dbReference type="EMBL" id="LAZR01035611">
    <property type="protein sequence ID" value="KKL27060.1"/>
    <property type="molecule type" value="Genomic_DNA"/>
</dbReference>
<evidence type="ECO:0000256" key="2">
    <source>
        <dbReference type="ARBA" id="ARBA00022679"/>
    </source>
</evidence>
<sequence length="40" mass="4494">MPGINMLTLEDFNYNGKRVLLRVDINSPVDTKTGLITNET</sequence>
<name>A0A0F9BYP7_9ZZZZ</name>
<keyword evidence="4" id="KW-0418">Kinase</keyword>
<keyword evidence="5" id="KW-0067">ATP-binding</keyword>
<evidence type="ECO:0000256" key="4">
    <source>
        <dbReference type="ARBA" id="ARBA00022777"/>
    </source>
</evidence>
<feature type="non-terminal residue" evidence="6">
    <location>
        <position position="40"/>
    </location>
</feature>
<dbReference type="InterPro" id="IPR015824">
    <property type="entry name" value="Phosphoglycerate_kinase_N"/>
</dbReference>
<reference evidence="6" key="1">
    <citation type="journal article" date="2015" name="Nature">
        <title>Complex archaea that bridge the gap between prokaryotes and eukaryotes.</title>
        <authorList>
            <person name="Spang A."/>
            <person name="Saw J.H."/>
            <person name="Jorgensen S.L."/>
            <person name="Zaremba-Niedzwiedzka K."/>
            <person name="Martijn J."/>
            <person name="Lind A.E."/>
            <person name="van Eijk R."/>
            <person name="Schleper C."/>
            <person name="Guy L."/>
            <person name="Ettema T.J."/>
        </authorList>
    </citation>
    <scope>NUCLEOTIDE SEQUENCE</scope>
</reference>
<accession>A0A0F9BYP7</accession>
<dbReference type="GO" id="GO:0005524">
    <property type="term" value="F:ATP binding"/>
    <property type="evidence" value="ECO:0007669"/>
    <property type="project" value="UniProtKB-KW"/>
</dbReference>